<reference evidence="1 2" key="1">
    <citation type="submission" date="2009-09" db="EMBL/GenBank/DDBJ databases">
        <authorList>
            <person name="Weinstock G."/>
            <person name="Sodergren E."/>
            <person name="Clifton S."/>
            <person name="Fulton L."/>
            <person name="Fulton B."/>
            <person name="Courtney L."/>
            <person name="Fronick C."/>
            <person name="Harrison M."/>
            <person name="Strong C."/>
            <person name="Farmer C."/>
            <person name="Delahaunty K."/>
            <person name="Markovic C."/>
            <person name="Hall O."/>
            <person name="Minx P."/>
            <person name="Tomlinson C."/>
            <person name="Mitreva M."/>
            <person name="Nelson J."/>
            <person name="Hou S."/>
            <person name="Wollam A."/>
            <person name="Pepin K.H."/>
            <person name="Johnson M."/>
            <person name="Bhonagiri V."/>
            <person name="Nash W.E."/>
            <person name="Warren W."/>
            <person name="Chinwalla A."/>
            <person name="Mardis E.R."/>
            <person name="Wilson R.K."/>
        </authorList>
    </citation>
    <scope>NUCLEOTIDE SEQUENCE [LARGE SCALE GENOMIC DNA]</scope>
    <source>
        <strain evidence="2">ATCC 35185 / DSM 20758 / VPI D19B-28</strain>
    </source>
</reference>
<protein>
    <submittedName>
        <fullName evidence="1">Uncharacterized protein</fullName>
    </submittedName>
</protein>
<dbReference type="AlphaFoldDB" id="C9LSF9"/>
<accession>C9LSF9</accession>
<comment type="caution">
    <text evidence="1">The sequence shown here is derived from an EMBL/GenBank/DDBJ whole genome shotgun (WGS) entry which is preliminary data.</text>
</comment>
<dbReference type="EMBL" id="ACKP02000010">
    <property type="protein sequence ID" value="EEX78200.1"/>
    <property type="molecule type" value="Genomic_DNA"/>
</dbReference>
<dbReference type="Proteomes" id="UP000003505">
    <property type="component" value="Unassembled WGS sequence"/>
</dbReference>
<evidence type="ECO:0000313" key="1">
    <source>
        <dbReference type="EMBL" id="EEX78200.1"/>
    </source>
</evidence>
<organism evidence="1 2">
    <name type="scientific">Selenomonas sputigena (strain ATCC 35185 / DSM 20758 / CCUG 44933 / VPI D19B-28)</name>
    <dbReference type="NCBI Taxonomy" id="546271"/>
    <lineage>
        <taxon>Bacteria</taxon>
        <taxon>Bacillati</taxon>
        <taxon>Bacillota</taxon>
        <taxon>Negativicutes</taxon>
        <taxon>Selenomonadales</taxon>
        <taxon>Selenomonadaceae</taxon>
        <taxon>Selenomonas</taxon>
    </lineage>
</organism>
<gene>
    <name evidence="1" type="ORF">SELSPUOL_00384</name>
</gene>
<name>C9LSF9_SELS3</name>
<evidence type="ECO:0000313" key="2">
    <source>
        <dbReference type="Proteomes" id="UP000003505"/>
    </source>
</evidence>
<proteinExistence type="predicted"/>
<sequence length="98" mass="10952">MKHENTSFLKLSKQLLTDSAGSPSIRIQANAYRLSLLQSPPHKSLSSNFGFRFCSYFSYSLYTVRCTLCTGSGAFAMSQPPAFLHTKSPFPPRNRTLI</sequence>